<dbReference type="GO" id="GO:0000785">
    <property type="term" value="C:chromatin"/>
    <property type="evidence" value="ECO:0007669"/>
    <property type="project" value="InterPro"/>
</dbReference>
<evidence type="ECO:0000256" key="2">
    <source>
        <dbReference type="ARBA" id="ARBA00007696"/>
    </source>
</evidence>
<evidence type="ECO:0000256" key="1">
    <source>
        <dbReference type="ARBA" id="ARBA00004123"/>
    </source>
</evidence>
<organism evidence="6 7">
    <name type="scientific">Crotalus adamanteus</name>
    <name type="common">Eastern diamondback rattlesnake</name>
    <dbReference type="NCBI Taxonomy" id="8729"/>
    <lineage>
        <taxon>Eukaryota</taxon>
        <taxon>Metazoa</taxon>
        <taxon>Chordata</taxon>
        <taxon>Craniata</taxon>
        <taxon>Vertebrata</taxon>
        <taxon>Euteleostomi</taxon>
        <taxon>Lepidosauria</taxon>
        <taxon>Squamata</taxon>
        <taxon>Bifurcata</taxon>
        <taxon>Unidentata</taxon>
        <taxon>Episquamata</taxon>
        <taxon>Toxicofera</taxon>
        <taxon>Serpentes</taxon>
        <taxon>Colubroidea</taxon>
        <taxon>Viperidae</taxon>
        <taxon>Crotalinae</taxon>
        <taxon>Crotalus</taxon>
    </lineage>
</organism>
<comment type="caution">
    <text evidence="6">The sequence shown here is derived from an EMBL/GenBank/DDBJ whole genome shotgun (WGS) entry which is preliminary data.</text>
</comment>
<dbReference type="PANTHER" id="PTHR23087">
    <property type="entry name" value="NONHISTONE CHROMOSOMAL PROTEIN HMG"/>
    <property type="match status" value="1"/>
</dbReference>
<evidence type="ECO:0000313" key="6">
    <source>
        <dbReference type="EMBL" id="KAK9402103.1"/>
    </source>
</evidence>
<evidence type="ECO:0000313" key="7">
    <source>
        <dbReference type="Proteomes" id="UP001474421"/>
    </source>
</evidence>
<dbReference type="GO" id="GO:0005634">
    <property type="term" value="C:nucleus"/>
    <property type="evidence" value="ECO:0007669"/>
    <property type="project" value="UniProtKB-SubCell"/>
</dbReference>
<dbReference type="InterPro" id="IPR000079">
    <property type="entry name" value="HMGN_fam"/>
</dbReference>
<accession>A0AAW1BJH3</accession>
<keyword evidence="7" id="KW-1185">Reference proteome</keyword>
<comment type="subcellular location">
    <subcellularLocation>
        <location evidence="1">Nucleus</location>
    </subcellularLocation>
</comment>
<reference evidence="6 7" key="1">
    <citation type="journal article" date="2024" name="Proc. Natl. Acad. Sci. U.S.A.">
        <title>The genetic regulatory architecture and epigenomic basis for age-related changes in rattlesnake venom.</title>
        <authorList>
            <person name="Hogan M.P."/>
            <person name="Holding M.L."/>
            <person name="Nystrom G.S."/>
            <person name="Colston T.J."/>
            <person name="Bartlett D.A."/>
            <person name="Mason A.J."/>
            <person name="Ellsworth S.A."/>
            <person name="Rautsaw R.M."/>
            <person name="Lawrence K.C."/>
            <person name="Strickland J.L."/>
            <person name="He B."/>
            <person name="Fraser P."/>
            <person name="Margres M.J."/>
            <person name="Gilbert D.M."/>
            <person name="Gibbs H.L."/>
            <person name="Parkinson C.L."/>
            <person name="Rokyta D.R."/>
        </authorList>
    </citation>
    <scope>NUCLEOTIDE SEQUENCE [LARGE SCALE GENOMIC DNA]</scope>
    <source>
        <strain evidence="6">DRR0105</strain>
    </source>
</reference>
<feature type="compositionally biased region" description="Basic and acidic residues" evidence="5">
    <location>
        <begin position="145"/>
        <end position="174"/>
    </location>
</feature>
<evidence type="ECO:0000256" key="4">
    <source>
        <dbReference type="ARBA" id="ARBA00023242"/>
    </source>
</evidence>
<dbReference type="Pfam" id="PF01101">
    <property type="entry name" value="HMG14_17"/>
    <property type="match status" value="1"/>
</dbReference>
<protein>
    <submittedName>
        <fullName evidence="6">Non-histone chromosomal protein HMG-14</fullName>
    </submittedName>
</protein>
<evidence type="ECO:0000256" key="3">
    <source>
        <dbReference type="ARBA" id="ARBA00023125"/>
    </source>
</evidence>
<dbReference type="SMART" id="SM00527">
    <property type="entry name" value="HMG17"/>
    <property type="match status" value="1"/>
</dbReference>
<gene>
    <name evidence="6" type="ORF">NXF25_010459</name>
</gene>
<dbReference type="GO" id="GO:0006325">
    <property type="term" value="P:chromatin organization"/>
    <property type="evidence" value="ECO:0007669"/>
    <property type="project" value="TreeGrafter"/>
</dbReference>
<keyword evidence="4" id="KW-0539">Nucleus</keyword>
<keyword evidence="3" id="KW-0238">DNA-binding</keyword>
<proteinExistence type="inferred from homology"/>
<name>A0AAW1BJH3_CROAD</name>
<dbReference type="PROSITE" id="PS00355">
    <property type="entry name" value="HMG14_17"/>
    <property type="match status" value="1"/>
</dbReference>
<dbReference type="PRINTS" id="PR00925">
    <property type="entry name" value="NONHISHMG17"/>
</dbReference>
<comment type="similarity">
    <text evidence="2">Belongs to the HMGN family.</text>
</comment>
<feature type="region of interest" description="Disordered" evidence="5">
    <location>
        <begin position="85"/>
        <end position="189"/>
    </location>
</feature>
<dbReference type="PANTHER" id="PTHR23087:SF12">
    <property type="entry name" value="NON-HISTONE CHROMOSOMAL PROTEIN HMG-14"/>
    <property type="match status" value="1"/>
</dbReference>
<dbReference type="Proteomes" id="UP001474421">
    <property type="component" value="Unassembled WGS sequence"/>
</dbReference>
<evidence type="ECO:0000256" key="5">
    <source>
        <dbReference type="SAM" id="MobiDB-lite"/>
    </source>
</evidence>
<dbReference type="AlphaFoldDB" id="A0AAW1BJH3"/>
<dbReference type="EMBL" id="JAOTOJ010000004">
    <property type="protein sequence ID" value="KAK9402103.1"/>
    <property type="molecule type" value="Genomic_DNA"/>
</dbReference>
<sequence length="189" mass="21119">MRKRIFAARRCLTEAVQQYCAEAVAICHTSTVTCTKWAEPRLDPPRSISVSEAGVRAGNRYRSGCKNKRPRCLTLRAKYKAQEKARAAYSAMPKRKVNPAEEEPKRRSARLSAKPAITKVEAKPKKTTSKVKSEEKRASTKGKKGLKEKQTEDNNKEEIKDNLPAENGETKSEEDPVSDTPGGKEEKSE</sequence>
<dbReference type="GO" id="GO:0031492">
    <property type="term" value="F:nucleosomal DNA binding"/>
    <property type="evidence" value="ECO:0007669"/>
    <property type="project" value="InterPro"/>
</dbReference>